<feature type="compositionally biased region" description="Acidic residues" evidence="1">
    <location>
        <begin position="71"/>
        <end position="83"/>
    </location>
</feature>
<feature type="region of interest" description="Disordered" evidence="1">
    <location>
        <begin position="128"/>
        <end position="163"/>
    </location>
</feature>
<proteinExistence type="predicted"/>
<evidence type="ECO:0000313" key="2">
    <source>
        <dbReference type="EMBL" id="CAD9862447.1"/>
    </source>
</evidence>
<gene>
    <name evidence="2" type="ORF">FJAP1339_LOCUS4979</name>
</gene>
<feature type="compositionally biased region" description="Polar residues" evidence="1">
    <location>
        <begin position="128"/>
        <end position="137"/>
    </location>
</feature>
<protein>
    <submittedName>
        <fullName evidence="2">Uncharacterized protein</fullName>
    </submittedName>
</protein>
<dbReference type="AlphaFoldDB" id="A0A7S2UXU8"/>
<evidence type="ECO:0000256" key="1">
    <source>
        <dbReference type="SAM" id="MobiDB-lite"/>
    </source>
</evidence>
<name>A0A7S2UXU8_9STRA</name>
<dbReference type="EMBL" id="HBHR01010401">
    <property type="protein sequence ID" value="CAD9862447.1"/>
    <property type="molecule type" value="Transcribed_RNA"/>
</dbReference>
<feature type="region of interest" description="Disordered" evidence="1">
    <location>
        <begin position="39"/>
        <end position="95"/>
    </location>
</feature>
<sequence>MDLSSREKSKLGDFPSMAGSTVLDRVQAFLPQLAAANEQLAQDQHKQQQPANGAAPPFLKEPISIKKLDGSEDDGDESSDESDGGGGDGKPMVEMNIAMGDLEGSSFFLADDADKIEDYDEGDVALYNKSTEGNQPKNNILGLNSSNSLQEGTGDGPLTADSDDLLSKIPKKYKKKALIQDITKTKR</sequence>
<organism evidence="2">
    <name type="scientific">Fibrocapsa japonica</name>
    <dbReference type="NCBI Taxonomy" id="94617"/>
    <lineage>
        <taxon>Eukaryota</taxon>
        <taxon>Sar</taxon>
        <taxon>Stramenopiles</taxon>
        <taxon>Ochrophyta</taxon>
        <taxon>Raphidophyceae</taxon>
        <taxon>Chattonellales</taxon>
        <taxon>Chattonellaceae</taxon>
        <taxon>Fibrocapsa</taxon>
    </lineage>
</organism>
<feature type="compositionally biased region" description="Polar residues" evidence="1">
    <location>
        <begin position="39"/>
        <end position="51"/>
    </location>
</feature>
<feature type="compositionally biased region" description="Low complexity" evidence="1">
    <location>
        <begin position="138"/>
        <end position="149"/>
    </location>
</feature>
<reference evidence="2" key="1">
    <citation type="submission" date="2021-01" db="EMBL/GenBank/DDBJ databases">
        <authorList>
            <person name="Corre E."/>
            <person name="Pelletier E."/>
            <person name="Niang G."/>
            <person name="Scheremetjew M."/>
            <person name="Finn R."/>
            <person name="Kale V."/>
            <person name="Holt S."/>
            <person name="Cochrane G."/>
            <person name="Meng A."/>
            <person name="Brown T."/>
            <person name="Cohen L."/>
        </authorList>
    </citation>
    <scope>NUCLEOTIDE SEQUENCE</scope>
    <source>
        <strain evidence="2">CCMP1661</strain>
    </source>
</reference>
<accession>A0A7S2UXU8</accession>